<sequence length="25" mass="3066">SKLKMKFKALFESMHCKEEEYLLMT</sequence>
<evidence type="ECO:0000313" key="1">
    <source>
        <dbReference type="EMBL" id="OMO81538.1"/>
    </source>
</evidence>
<feature type="non-terminal residue" evidence="1">
    <location>
        <position position="1"/>
    </location>
</feature>
<protein>
    <submittedName>
        <fullName evidence="1">Uncharacterized protein</fullName>
    </submittedName>
</protein>
<name>A0A1R3IG22_COCAP</name>
<keyword evidence="2" id="KW-1185">Reference proteome</keyword>
<dbReference type="AlphaFoldDB" id="A0A1R3IG22"/>
<dbReference type="EMBL" id="AWWV01010129">
    <property type="protein sequence ID" value="OMO81538.1"/>
    <property type="molecule type" value="Genomic_DNA"/>
</dbReference>
<gene>
    <name evidence="1" type="ORF">CCACVL1_12371</name>
</gene>
<accession>A0A1R3IG22</accession>
<comment type="caution">
    <text evidence="1">The sequence shown here is derived from an EMBL/GenBank/DDBJ whole genome shotgun (WGS) entry which is preliminary data.</text>
</comment>
<dbReference type="Proteomes" id="UP000188268">
    <property type="component" value="Unassembled WGS sequence"/>
</dbReference>
<evidence type="ECO:0000313" key="2">
    <source>
        <dbReference type="Proteomes" id="UP000188268"/>
    </source>
</evidence>
<organism evidence="1 2">
    <name type="scientific">Corchorus capsularis</name>
    <name type="common">Jute</name>
    <dbReference type="NCBI Taxonomy" id="210143"/>
    <lineage>
        <taxon>Eukaryota</taxon>
        <taxon>Viridiplantae</taxon>
        <taxon>Streptophyta</taxon>
        <taxon>Embryophyta</taxon>
        <taxon>Tracheophyta</taxon>
        <taxon>Spermatophyta</taxon>
        <taxon>Magnoliopsida</taxon>
        <taxon>eudicotyledons</taxon>
        <taxon>Gunneridae</taxon>
        <taxon>Pentapetalae</taxon>
        <taxon>rosids</taxon>
        <taxon>malvids</taxon>
        <taxon>Malvales</taxon>
        <taxon>Malvaceae</taxon>
        <taxon>Grewioideae</taxon>
        <taxon>Apeibeae</taxon>
        <taxon>Corchorus</taxon>
    </lineage>
</organism>
<reference evidence="1 2" key="1">
    <citation type="submission" date="2013-09" db="EMBL/GenBank/DDBJ databases">
        <title>Corchorus capsularis genome sequencing.</title>
        <authorList>
            <person name="Alam M."/>
            <person name="Haque M.S."/>
            <person name="Islam M.S."/>
            <person name="Emdad E.M."/>
            <person name="Islam M.M."/>
            <person name="Ahmed B."/>
            <person name="Halim A."/>
            <person name="Hossen Q.M.M."/>
            <person name="Hossain M.Z."/>
            <person name="Ahmed R."/>
            <person name="Khan M.M."/>
            <person name="Islam R."/>
            <person name="Rashid M.M."/>
            <person name="Khan S.A."/>
            <person name="Rahman M.S."/>
            <person name="Alam M."/>
        </authorList>
    </citation>
    <scope>NUCLEOTIDE SEQUENCE [LARGE SCALE GENOMIC DNA]</scope>
    <source>
        <strain evidence="2">cv. CVL-1</strain>
        <tissue evidence="1">Whole seedling</tissue>
    </source>
</reference>
<proteinExistence type="predicted"/>
<dbReference type="Gramene" id="OMO81538">
    <property type="protein sequence ID" value="OMO81538"/>
    <property type="gene ID" value="CCACVL1_12371"/>
</dbReference>